<dbReference type="PANTHER" id="PTHR12696">
    <property type="entry name" value="TIP120"/>
    <property type="match status" value="1"/>
</dbReference>
<dbReference type="Pfam" id="PF25782">
    <property type="entry name" value="TPR_CAND1"/>
    <property type="match status" value="1"/>
</dbReference>
<comment type="caution">
    <text evidence="7">The sequence shown here is derived from an EMBL/GenBank/DDBJ whole genome shotgun (WGS) entry which is preliminary data.</text>
</comment>
<evidence type="ECO:0000256" key="2">
    <source>
        <dbReference type="ARBA" id="ARBA00022737"/>
    </source>
</evidence>
<protein>
    <submittedName>
        <fullName evidence="7">Cullin-associated NEDD8-dissociated protein 2</fullName>
    </submittedName>
</protein>
<dbReference type="SUPFAM" id="SSF48371">
    <property type="entry name" value="ARM repeat"/>
    <property type="match status" value="1"/>
</dbReference>
<organism evidence="7 8">
    <name type="scientific">Rhodotorula mucilaginosa</name>
    <name type="common">Yeast</name>
    <name type="synonym">Rhodotorula rubra</name>
    <dbReference type="NCBI Taxonomy" id="5537"/>
    <lineage>
        <taxon>Eukaryota</taxon>
        <taxon>Fungi</taxon>
        <taxon>Dikarya</taxon>
        <taxon>Basidiomycota</taxon>
        <taxon>Pucciniomycotina</taxon>
        <taxon>Microbotryomycetes</taxon>
        <taxon>Sporidiobolales</taxon>
        <taxon>Sporidiobolaceae</taxon>
        <taxon>Rhodotorula</taxon>
    </lineage>
</organism>
<feature type="region of interest" description="Disordered" evidence="5">
    <location>
        <begin position="849"/>
        <end position="879"/>
    </location>
</feature>
<feature type="region of interest" description="Disordered" evidence="5">
    <location>
        <begin position="318"/>
        <end position="362"/>
    </location>
</feature>
<proteinExistence type="inferred from homology"/>
<evidence type="ECO:0000256" key="5">
    <source>
        <dbReference type="SAM" id="MobiDB-lite"/>
    </source>
</evidence>
<dbReference type="GO" id="GO:0010265">
    <property type="term" value="P:SCF complex assembly"/>
    <property type="evidence" value="ECO:0007669"/>
    <property type="project" value="InterPro"/>
</dbReference>
<dbReference type="Gene3D" id="1.25.10.10">
    <property type="entry name" value="Leucine-rich Repeat Variant"/>
    <property type="match status" value="1"/>
</dbReference>
<keyword evidence="2" id="KW-0677">Repeat</keyword>
<evidence type="ECO:0000259" key="6">
    <source>
        <dbReference type="Pfam" id="PF08623"/>
    </source>
</evidence>
<accession>A0A9P7B6K7</accession>
<feature type="compositionally biased region" description="Low complexity" evidence="5">
    <location>
        <begin position="850"/>
        <end position="879"/>
    </location>
</feature>
<dbReference type="Pfam" id="PF08623">
    <property type="entry name" value="TIP120"/>
    <property type="match status" value="1"/>
</dbReference>
<evidence type="ECO:0000256" key="1">
    <source>
        <dbReference type="ARBA" id="ARBA00007657"/>
    </source>
</evidence>
<evidence type="ECO:0000256" key="4">
    <source>
        <dbReference type="PROSITE-ProRule" id="PRU00103"/>
    </source>
</evidence>
<dbReference type="OrthoDB" id="6260732at2759"/>
<reference evidence="7 8" key="1">
    <citation type="submission" date="2020-11" db="EMBL/GenBank/DDBJ databases">
        <title>Kefir isolates.</title>
        <authorList>
            <person name="Marcisauskas S."/>
            <person name="Kim Y."/>
            <person name="Blasche S."/>
        </authorList>
    </citation>
    <scope>NUCLEOTIDE SEQUENCE [LARGE SCALE GENOMIC DNA]</scope>
    <source>
        <strain evidence="7 8">KR</strain>
    </source>
</reference>
<dbReference type="InterPro" id="IPR039852">
    <property type="entry name" value="CAND1/CAND2"/>
</dbReference>
<feature type="region of interest" description="Disordered" evidence="5">
    <location>
        <begin position="425"/>
        <end position="473"/>
    </location>
</feature>
<dbReference type="InterPro" id="IPR016024">
    <property type="entry name" value="ARM-type_fold"/>
</dbReference>
<feature type="domain" description="TATA-binding protein interacting (TIP20)" evidence="6">
    <location>
        <begin position="1179"/>
        <end position="1339"/>
    </location>
</feature>
<sequence length="1369" mass="145259">MAARNSYAIQSLITKLKNPDADLRFMALNDLNAEARQPGFSLDDPTEHQLVDQVLALVTDANGEVKSVAVKTLATLIPHVGTTRIQTIIDRLVHLTASKDDEGVRDIASLGLKMVVAEVQPGTPLAQTCCSKLAPEIVKQLNDPASSAELLVDSLDLVSDILSRFGASTVRSNTHLQQSILKATTPLLSHGRPAVRKRAVAALATLIPTTTSAASSSNVFDSLISTTILPTLQASTGDDDQFRTSVSLVAALARSAPTQIGPRVGELVPLVLAGANKEDDEAKEGVLQCLEALVLKCPTETGPLLNRIVDKGTELLKYDPNFAGDDDDGDEDEEMADEEEEEEDELDDDEFEEEYDDDDDTSFKVRRSATKLLTACIQTRPDLLANFYKTVSPALIARFGEREPTVRVEVWATYTALLKQTKAALVKPSSTNGSGSGSGGGGASPRGSLKRKRSDSQMDTEDSSSPAPSPPLAQLTAQTPAIVKSIVKQLHLTKALQDRQAAFALLYELVSVLDGGGLESQVPQLVQRVEVALKTSDAGLSGAATSLKIQVLAFLALFFKTHPVKTFADEPLDRLVPLVAASINDRFNKIAAEAFVTASELIRVLRPVTPAPSVPLPPAHAQHLTTLYQATMNKLNGSDADEDVKGRGMQTLGTLLYHAGDHAASATDLDLEAALSFLRDRLRNEVQRVTAVTVVGHVAASPVLQPGTSTAVDQWATECLAEVSSLLRKVHRPLKIAAFEAIDAILARNQGTEGATLLPVETTQALVNDLAPLLVAADPSSSSSSSAGTGADVNLVPHALSTAALLLTVAPKAALEPATKVLLPRVLDLVKSPLLFGSGTASSTATHLVGTASSSGASSSSSQQQHQQQHQATSQQTTGAGVSAGAASAAVANAPVPALEGMTRFFRALIKAGANPSEVLEQLSTAGAKEAVAVVAVVAKCVGAVVVEAESEADSVVKSSAKVVKSAKASPSDLVLALLTLGEVGRVVDLSGHKGLYEKIVEHFSSPSEDVRRSAAFAAGNIAVGNPSAFLPSILALIQSDDKKRYLALQSLKEVIIHSPTESLAAISDQLWTPLFENCEAQEEGTRNVAADCLGQLTVINPAKFLPQLQARLASDSRDTRATVIAALRFTFTNDSTTYDELLAPLIVEFFKLMRDSDLGVRRLALSSLNSAAHNKPYLVRSHLDSLLPELYAQTEVDQSLIRIVEMGPFKHKVDDGLDIRKTAYECMHSLLDTCAKQIDLQEYLSRVIAGLADEEEVKKLCYIMLVKLAQVAPAVVAARLDETVPSFTETLGIVLKDNAVKQEAERTLELQKSAVRCLAVLNHLASPTASPKFVAFVSGTVATGKMATEVGILSSRSLLSQAVAMDLD</sequence>
<dbReference type="PROSITE" id="PS50077">
    <property type="entry name" value="HEAT_REPEAT"/>
    <property type="match status" value="1"/>
</dbReference>
<evidence type="ECO:0000256" key="3">
    <source>
        <dbReference type="ARBA" id="ARBA00022786"/>
    </source>
</evidence>
<comment type="similarity">
    <text evidence="1">Belongs to the CAND family.</text>
</comment>
<keyword evidence="8" id="KW-1185">Reference proteome</keyword>
<feature type="compositionally biased region" description="Acidic residues" evidence="5">
    <location>
        <begin position="324"/>
        <end position="360"/>
    </location>
</feature>
<dbReference type="InterPro" id="IPR013932">
    <property type="entry name" value="TATA-bd_TIP120"/>
</dbReference>
<feature type="repeat" description="HEAT" evidence="4">
    <location>
        <begin position="50"/>
        <end position="87"/>
    </location>
</feature>
<dbReference type="InterPro" id="IPR021133">
    <property type="entry name" value="HEAT_type_2"/>
</dbReference>
<evidence type="ECO:0000313" key="7">
    <source>
        <dbReference type="EMBL" id="KAG0662678.1"/>
    </source>
</evidence>
<dbReference type="Proteomes" id="UP000777482">
    <property type="component" value="Unassembled WGS sequence"/>
</dbReference>
<dbReference type="InterPro" id="IPR011989">
    <property type="entry name" value="ARM-like"/>
</dbReference>
<keyword evidence="3" id="KW-0833">Ubl conjugation pathway</keyword>
<evidence type="ECO:0000313" key="8">
    <source>
        <dbReference type="Proteomes" id="UP000777482"/>
    </source>
</evidence>
<gene>
    <name evidence="7" type="primary">CAND2</name>
    <name evidence="7" type="ORF">C6P46_003182</name>
</gene>
<name>A0A9P7B6K7_RHOMI</name>
<feature type="compositionally biased region" description="Gly residues" evidence="5">
    <location>
        <begin position="434"/>
        <end position="444"/>
    </location>
</feature>
<dbReference type="EMBL" id="PUHQ01000025">
    <property type="protein sequence ID" value="KAG0662678.1"/>
    <property type="molecule type" value="Genomic_DNA"/>
</dbReference>